<dbReference type="SUPFAM" id="SSF46785">
    <property type="entry name" value="Winged helix' DNA-binding domain"/>
    <property type="match status" value="1"/>
</dbReference>
<dbReference type="eggNOG" id="COG1846">
    <property type="taxonomic scope" value="Bacteria"/>
</dbReference>
<dbReference type="EnsemblBacteria" id="AAT83958">
    <property type="protein sequence ID" value="AAT83958"/>
    <property type="gene ID" value="PPA2256"/>
</dbReference>
<dbReference type="HOGENOM" id="CLU_083287_2_2_11"/>
<dbReference type="Proteomes" id="UP000000603">
    <property type="component" value="Chromosome"/>
</dbReference>
<feature type="domain" description="HTH marR-type" evidence="1">
    <location>
        <begin position="27"/>
        <end position="163"/>
    </location>
</feature>
<accession>Q6A5K5</accession>
<name>Q6A5K5_CUTAK</name>
<dbReference type="GO" id="GO:0003700">
    <property type="term" value="F:DNA-binding transcription factor activity"/>
    <property type="evidence" value="ECO:0007669"/>
    <property type="project" value="InterPro"/>
</dbReference>
<dbReference type="InterPro" id="IPR036388">
    <property type="entry name" value="WH-like_DNA-bd_sf"/>
</dbReference>
<evidence type="ECO:0000313" key="3">
    <source>
        <dbReference type="Proteomes" id="UP000000603"/>
    </source>
</evidence>
<sequence length="177" mass="19654">MCLSPLILSDKGGTVTEDSAVWLDDHQQRVWRLWLEVSTTLPAVLNRQLSRDSQLSVQDFEVLVRLSETDGGDMRVVALAEHMGWERSRLSHHLTRMEKRGLIERRVCCSDGRGAIIHLTDQGTAALQQAVPGHAALIRRVVFGGLDCGHLNDLEAILSRICQSLAEEGKVNPTDHS</sequence>
<dbReference type="Gene3D" id="1.10.10.10">
    <property type="entry name" value="Winged helix-like DNA-binding domain superfamily/Winged helix DNA-binding domain"/>
    <property type="match status" value="1"/>
</dbReference>
<protein>
    <submittedName>
        <fullName evidence="2">MarR-family transcriptional regulator</fullName>
    </submittedName>
</protein>
<dbReference type="SMART" id="SM00347">
    <property type="entry name" value="HTH_MARR"/>
    <property type="match status" value="1"/>
</dbReference>
<dbReference type="PANTHER" id="PTHR33164:SF99">
    <property type="entry name" value="MARR FAMILY REGULATORY PROTEIN"/>
    <property type="match status" value="1"/>
</dbReference>
<dbReference type="GO" id="GO:0006950">
    <property type="term" value="P:response to stress"/>
    <property type="evidence" value="ECO:0007669"/>
    <property type="project" value="TreeGrafter"/>
</dbReference>
<gene>
    <name evidence="2" type="ordered locus">PPA2256</name>
</gene>
<evidence type="ECO:0000313" key="2">
    <source>
        <dbReference type="EMBL" id="AAT83958.1"/>
    </source>
</evidence>
<dbReference type="EMBL" id="AE017283">
    <property type="protein sequence ID" value="AAT83958.1"/>
    <property type="molecule type" value="Genomic_DNA"/>
</dbReference>
<dbReference type="InterPro" id="IPR036390">
    <property type="entry name" value="WH_DNA-bd_sf"/>
</dbReference>
<dbReference type="InterPro" id="IPR039422">
    <property type="entry name" value="MarR/SlyA-like"/>
</dbReference>
<dbReference type="AlphaFoldDB" id="Q6A5K5"/>
<dbReference type="PROSITE" id="PS50995">
    <property type="entry name" value="HTH_MARR_2"/>
    <property type="match status" value="1"/>
</dbReference>
<organism evidence="2 3">
    <name type="scientific">Cutibacterium acnes (strain DSM 16379 / KPA171202)</name>
    <name type="common">Propionibacterium acnes</name>
    <dbReference type="NCBI Taxonomy" id="267747"/>
    <lineage>
        <taxon>Bacteria</taxon>
        <taxon>Bacillati</taxon>
        <taxon>Actinomycetota</taxon>
        <taxon>Actinomycetes</taxon>
        <taxon>Propionibacteriales</taxon>
        <taxon>Propionibacteriaceae</taxon>
        <taxon>Cutibacterium</taxon>
    </lineage>
</organism>
<proteinExistence type="predicted"/>
<reference evidence="2 3" key="1">
    <citation type="journal article" date="2004" name="Science">
        <title>The complete genome sequence of Propionibacterium acnes, a commensal of human skin.</title>
        <authorList>
            <person name="Bruggemann H."/>
            <person name="Henne A."/>
            <person name="Hoster F."/>
            <person name="Liesegang H."/>
            <person name="Wiezer A."/>
            <person name="Strittmatter A."/>
            <person name="Hujer S."/>
            <person name="Durre P."/>
            <person name="Gottschalk G."/>
        </authorList>
    </citation>
    <scope>NUCLEOTIDE SEQUENCE [LARGE SCALE GENOMIC DNA]</scope>
    <source>
        <strain evidence="3">DSM 16379 / KPA171202</strain>
    </source>
</reference>
<dbReference type="PANTHER" id="PTHR33164">
    <property type="entry name" value="TRANSCRIPTIONAL REGULATOR, MARR FAMILY"/>
    <property type="match status" value="1"/>
</dbReference>
<dbReference type="InterPro" id="IPR000835">
    <property type="entry name" value="HTH_MarR-typ"/>
</dbReference>
<evidence type="ECO:0000259" key="1">
    <source>
        <dbReference type="PROSITE" id="PS50995"/>
    </source>
</evidence>
<dbReference type="PRINTS" id="PR00598">
    <property type="entry name" value="HTHMARR"/>
</dbReference>
<dbReference type="KEGG" id="pac:PPA2256"/>
<dbReference type="Pfam" id="PF01047">
    <property type="entry name" value="MarR"/>
    <property type="match status" value="1"/>
</dbReference>